<accession>A0A5J6QQ31</accession>
<dbReference type="KEGG" id="plal:FXN65_17795"/>
<evidence type="ECO:0000313" key="2">
    <source>
        <dbReference type="Proteomes" id="UP000327179"/>
    </source>
</evidence>
<evidence type="ECO:0000313" key="1">
    <source>
        <dbReference type="EMBL" id="QEY63812.1"/>
    </source>
</evidence>
<proteinExistence type="predicted"/>
<dbReference type="EMBL" id="CP043311">
    <property type="protein sequence ID" value="QEY63812.1"/>
    <property type="molecule type" value="Genomic_DNA"/>
</dbReference>
<dbReference type="Proteomes" id="UP000327179">
    <property type="component" value="Chromosome"/>
</dbReference>
<dbReference type="RefSeq" id="WP_151134851.1">
    <property type="nucleotide sequence ID" value="NZ_CP043311.1"/>
</dbReference>
<dbReference type="AlphaFoldDB" id="A0A5J6QQ31"/>
<protein>
    <submittedName>
        <fullName evidence="1">Uncharacterized protein</fullName>
    </submittedName>
</protein>
<gene>
    <name evidence="1" type="ORF">FXN65_17795</name>
</gene>
<name>A0A5J6QQ31_9GAMM</name>
<keyword evidence="2" id="KW-1185">Reference proteome</keyword>
<reference evidence="1 2" key="1">
    <citation type="submission" date="2019-08" db="EMBL/GenBank/DDBJ databases">
        <title>Whole-genome Sequencing of e-waste polymer degrading bacterium Pseudomonas sp. strain PE08.</title>
        <authorList>
            <person name="Kirdat K."/>
            <person name="Debbarma P."/>
            <person name="Narawade N."/>
            <person name="Suyal D."/>
            <person name="Thorat V."/>
            <person name="Shouche Y."/>
            <person name="Goel R."/>
            <person name="Yadav A."/>
        </authorList>
    </citation>
    <scope>NUCLEOTIDE SEQUENCE [LARGE SCALE GENOMIC DNA]</scope>
    <source>
        <strain evidence="1 2">PE08</strain>
    </source>
</reference>
<organism evidence="1 2">
    <name type="scientific">Metapseudomonas lalkuanensis</name>
    <dbReference type="NCBI Taxonomy" id="2604832"/>
    <lineage>
        <taxon>Bacteria</taxon>
        <taxon>Pseudomonadati</taxon>
        <taxon>Pseudomonadota</taxon>
        <taxon>Gammaproteobacteria</taxon>
        <taxon>Pseudomonadales</taxon>
        <taxon>Pseudomonadaceae</taxon>
        <taxon>Metapseudomonas</taxon>
    </lineage>
</organism>
<sequence length="89" mass="10089">MNTPLRFNEALIITGRAFKPFQCVAWALQDGTGELSISVIDRTNTRLLGRSKIPCSTYSDPEQLASILKQSREELSRKGYDLEPWTMPE</sequence>